<dbReference type="Proteomes" id="UP000825935">
    <property type="component" value="Chromosome 37"/>
</dbReference>
<gene>
    <name evidence="1" type="ORF">KP509_37G007700</name>
</gene>
<sequence length="122" mass="13281">MVSSRLGDPAPTMALLQCSPFINGIYPSETIATRARLDRPFVPIALEQRYYLFAQPFVLKTHGHPVQIVVARYTKEFSWHSPSDVLQQSLAPCSADGALNAVSNDTHASSNSNSCSVPLLHG</sequence>
<accession>A0A8T2Q5W8</accession>
<protein>
    <submittedName>
        <fullName evidence="1">Uncharacterized protein</fullName>
    </submittedName>
</protein>
<dbReference type="AlphaFoldDB" id="A0A8T2Q5W8"/>
<evidence type="ECO:0000313" key="1">
    <source>
        <dbReference type="EMBL" id="KAH7279154.1"/>
    </source>
</evidence>
<proteinExistence type="predicted"/>
<organism evidence="1 2">
    <name type="scientific">Ceratopteris richardii</name>
    <name type="common">Triangle waterfern</name>
    <dbReference type="NCBI Taxonomy" id="49495"/>
    <lineage>
        <taxon>Eukaryota</taxon>
        <taxon>Viridiplantae</taxon>
        <taxon>Streptophyta</taxon>
        <taxon>Embryophyta</taxon>
        <taxon>Tracheophyta</taxon>
        <taxon>Polypodiopsida</taxon>
        <taxon>Polypodiidae</taxon>
        <taxon>Polypodiales</taxon>
        <taxon>Pteridineae</taxon>
        <taxon>Pteridaceae</taxon>
        <taxon>Parkerioideae</taxon>
        <taxon>Ceratopteris</taxon>
    </lineage>
</organism>
<evidence type="ECO:0000313" key="2">
    <source>
        <dbReference type="Proteomes" id="UP000825935"/>
    </source>
</evidence>
<reference evidence="1" key="1">
    <citation type="submission" date="2021-08" db="EMBL/GenBank/DDBJ databases">
        <title>WGS assembly of Ceratopteris richardii.</title>
        <authorList>
            <person name="Marchant D.B."/>
            <person name="Chen G."/>
            <person name="Jenkins J."/>
            <person name="Shu S."/>
            <person name="Leebens-Mack J."/>
            <person name="Grimwood J."/>
            <person name="Schmutz J."/>
            <person name="Soltis P."/>
            <person name="Soltis D."/>
            <person name="Chen Z.-H."/>
        </authorList>
    </citation>
    <scope>NUCLEOTIDE SEQUENCE</scope>
    <source>
        <strain evidence="1">Whitten #5841</strain>
        <tissue evidence="1">Leaf</tissue>
    </source>
</reference>
<name>A0A8T2Q5W8_CERRI</name>
<dbReference type="EMBL" id="CM035442">
    <property type="protein sequence ID" value="KAH7279154.1"/>
    <property type="molecule type" value="Genomic_DNA"/>
</dbReference>
<comment type="caution">
    <text evidence="1">The sequence shown here is derived from an EMBL/GenBank/DDBJ whole genome shotgun (WGS) entry which is preliminary data.</text>
</comment>
<keyword evidence="2" id="KW-1185">Reference proteome</keyword>